<dbReference type="AlphaFoldDB" id="A0A9N9FIK8"/>
<dbReference type="EMBL" id="CAJVPY010001777">
    <property type="protein sequence ID" value="CAG8536037.1"/>
    <property type="molecule type" value="Genomic_DNA"/>
</dbReference>
<dbReference type="OrthoDB" id="195231at2759"/>
<organism evidence="1 2">
    <name type="scientific">Dentiscutata erythropus</name>
    <dbReference type="NCBI Taxonomy" id="1348616"/>
    <lineage>
        <taxon>Eukaryota</taxon>
        <taxon>Fungi</taxon>
        <taxon>Fungi incertae sedis</taxon>
        <taxon>Mucoromycota</taxon>
        <taxon>Glomeromycotina</taxon>
        <taxon>Glomeromycetes</taxon>
        <taxon>Diversisporales</taxon>
        <taxon>Gigasporaceae</taxon>
        <taxon>Dentiscutata</taxon>
    </lineage>
</organism>
<comment type="caution">
    <text evidence="1">The sequence shown here is derived from an EMBL/GenBank/DDBJ whole genome shotgun (WGS) entry which is preliminary data.</text>
</comment>
<sequence length="88" mass="9971">MSSHVTTYLASLLPMTINVNNPIPMGHGLGSSVLQFGWRYVRKCLWKFVFNEGFFVFKGDDTGISHSEELKDEKNDTINKFSTQTVPD</sequence>
<accession>A0A9N9FIK8</accession>
<name>A0A9N9FIK8_9GLOM</name>
<keyword evidence="2" id="KW-1185">Reference proteome</keyword>
<dbReference type="Proteomes" id="UP000789405">
    <property type="component" value="Unassembled WGS sequence"/>
</dbReference>
<evidence type="ECO:0000313" key="2">
    <source>
        <dbReference type="Proteomes" id="UP000789405"/>
    </source>
</evidence>
<evidence type="ECO:0000313" key="1">
    <source>
        <dbReference type="EMBL" id="CAG8536037.1"/>
    </source>
</evidence>
<gene>
    <name evidence="1" type="ORF">DERYTH_LOCUS4575</name>
</gene>
<proteinExistence type="predicted"/>
<reference evidence="1" key="1">
    <citation type="submission" date="2021-06" db="EMBL/GenBank/DDBJ databases">
        <authorList>
            <person name="Kallberg Y."/>
            <person name="Tangrot J."/>
            <person name="Rosling A."/>
        </authorList>
    </citation>
    <scope>NUCLEOTIDE SEQUENCE</scope>
    <source>
        <strain evidence="1">MA453B</strain>
    </source>
</reference>
<protein>
    <submittedName>
        <fullName evidence="1">2120_t:CDS:1</fullName>
    </submittedName>
</protein>